<proteinExistence type="predicted"/>
<keyword evidence="1" id="KW-1133">Transmembrane helix</keyword>
<reference evidence="3" key="1">
    <citation type="submission" date="2014-03" db="EMBL/GenBank/DDBJ databases">
        <authorList>
            <person name="Aksoy S."/>
            <person name="Warren W."/>
            <person name="Wilson R.K."/>
        </authorList>
    </citation>
    <scope>NUCLEOTIDE SEQUENCE [LARGE SCALE GENOMIC DNA]</scope>
    <source>
        <strain evidence="3">IAEA</strain>
    </source>
</reference>
<organism evidence="2 3">
    <name type="scientific">Glossina pallidipes</name>
    <name type="common">Tsetse fly</name>
    <dbReference type="NCBI Taxonomy" id="7398"/>
    <lineage>
        <taxon>Eukaryota</taxon>
        <taxon>Metazoa</taxon>
        <taxon>Ecdysozoa</taxon>
        <taxon>Arthropoda</taxon>
        <taxon>Hexapoda</taxon>
        <taxon>Insecta</taxon>
        <taxon>Pterygota</taxon>
        <taxon>Neoptera</taxon>
        <taxon>Endopterygota</taxon>
        <taxon>Diptera</taxon>
        <taxon>Brachycera</taxon>
        <taxon>Muscomorpha</taxon>
        <taxon>Hippoboscoidea</taxon>
        <taxon>Glossinidae</taxon>
        <taxon>Glossina</taxon>
    </lineage>
</organism>
<evidence type="ECO:0000256" key="1">
    <source>
        <dbReference type="SAM" id="Phobius"/>
    </source>
</evidence>
<keyword evidence="3" id="KW-1185">Reference proteome</keyword>
<accession>A0A1A9ZBE0</accession>
<evidence type="ECO:0000313" key="3">
    <source>
        <dbReference type="Proteomes" id="UP000092445"/>
    </source>
</evidence>
<dbReference type="VEuPathDB" id="VectorBase:GPAI009460"/>
<feature type="transmembrane region" description="Helical" evidence="1">
    <location>
        <begin position="20"/>
        <end position="39"/>
    </location>
</feature>
<dbReference type="EnsemblMetazoa" id="GPAI009460-RA">
    <property type="protein sequence ID" value="GPAI009460-PA"/>
    <property type="gene ID" value="GPAI009460"/>
</dbReference>
<keyword evidence="1" id="KW-0812">Transmembrane</keyword>
<name>A0A1A9ZBE0_GLOPL</name>
<protein>
    <submittedName>
        <fullName evidence="2">Uncharacterized protein</fullName>
    </submittedName>
</protein>
<evidence type="ECO:0000313" key="2">
    <source>
        <dbReference type="EnsemblMetazoa" id="GPAI009460-PA"/>
    </source>
</evidence>
<sequence length="157" mass="18106">MIIQQSSRQGVNLVNSGITFAPGLVIFAVTFAAGISRFTRVVSKNMIYLQEVKYAFRVYRVVTAFLNSDSGGCASGESIEKLVQMFRRRNEKNLAFRRLLKKLNKCKSKYRHVKNCHTGSTRCMNLNFIEGQAIRFKYVEFLADDFMFLLPYAYCQR</sequence>
<dbReference type="AlphaFoldDB" id="A0A1A9ZBE0"/>
<reference evidence="2" key="2">
    <citation type="submission" date="2020-05" db="UniProtKB">
        <authorList>
            <consortium name="EnsemblMetazoa"/>
        </authorList>
    </citation>
    <scope>IDENTIFICATION</scope>
    <source>
        <strain evidence="2">IAEA</strain>
    </source>
</reference>
<dbReference type="Proteomes" id="UP000092445">
    <property type="component" value="Unassembled WGS sequence"/>
</dbReference>
<keyword evidence="1" id="KW-0472">Membrane</keyword>